<gene>
    <name evidence="2" type="ORF">PLEPLA_LOCUS33221</name>
</gene>
<evidence type="ECO:0000313" key="2">
    <source>
        <dbReference type="EMBL" id="CAB1445490.1"/>
    </source>
</evidence>
<organism evidence="2 3">
    <name type="scientific">Pleuronectes platessa</name>
    <name type="common">European plaice</name>
    <dbReference type="NCBI Taxonomy" id="8262"/>
    <lineage>
        <taxon>Eukaryota</taxon>
        <taxon>Metazoa</taxon>
        <taxon>Chordata</taxon>
        <taxon>Craniata</taxon>
        <taxon>Vertebrata</taxon>
        <taxon>Euteleostomi</taxon>
        <taxon>Actinopterygii</taxon>
        <taxon>Neopterygii</taxon>
        <taxon>Teleostei</taxon>
        <taxon>Neoteleostei</taxon>
        <taxon>Acanthomorphata</taxon>
        <taxon>Carangaria</taxon>
        <taxon>Pleuronectiformes</taxon>
        <taxon>Pleuronectoidei</taxon>
        <taxon>Pleuronectidae</taxon>
        <taxon>Pleuronectes</taxon>
    </lineage>
</organism>
<dbReference type="AlphaFoldDB" id="A0A9N7V4L0"/>
<dbReference type="EMBL" id="CADEAL010003668">
    <property type="protein sequence ID" value="CAB1445490.1"/>
    <property type="molecule type" value="Genomic_DNA"/>
</dbReference>
<dbReference type="Proteomes" id="UP001153269">
    <property type="component" value="Unassembled WGS sequence"/>
</dbReference>
<name>A0A9N7V4L0_PLEPL</name>
<sequence length="174" mass="18789">MYSIQGFSYLFGNGHYKPKNPYACRRECLAAIEPHFNPLISPPALVTEIGTVAPAYTLFHGSLIMLSISSHTGAACGISSKVSQLNSRLCRDVIRRQNPPGAAPQTVNNGTTATALTADRGDFAGARARIVTPSWKPPHPHKTPSVEQPGRVDNSLSMGHLQEVSPDDIIGRRF</sequence>
<keyword evidence="3" id="KW-1185">Reference proteome</keyword>
<reference evidence="2" key="1">
    <citation type="submission" date="2020-03" db="EMBL/GenBank/DDBJ databases">
        <authorList>
            <person name="Weist P."/>
        </authorList>
    </citation>
    <scope>NUCLEOTIDE SEQUENCE</scope>
</reference>
<proteinExistence type="predicted"/>
<evidence type="ECO:0000313" key="3">
    <source>
        <dbReference type="Proteomes" id="UP001153269"/>
    </source>
</evidence>
<feature type="region of interest" description="Disordered" evidence="1">
    <location>
        <begin position="132"/>
        <end position="152"/>
    </location>
</feature>
<accession>A0A9N7V4L0</accession>
<evidence type="ECO:0000256" key="1">
    <source>
        <dbReference type="SAM" id="MobiDB-lite"/>
    </source>
</evidence>
<comment type="caution">
    <text evidence="2">The sequence shown here is derived from an EMBL/GenBank/DDBJ whole genome shotgun (WGS) entry which is preliminary data.</text>
</comment>
<protein>
    <submittedName>
        <fullName evidence="2">Uncharacterized protein</fullName>
    </submittedName>
</protein>